<dbReference type="InterPro" id="IPR012382">
    <property type="entry name" value="CobI/CbiL"/>
</dbReference>
<dbReference type="NCBIfam" id="TIGR01467">
    <property type="entry name" value="cobI_cbiL"/>
    <property type="match status" value="1"/>
</dbReference>
<gene>
    <name evidence="9" type="ordered locus">Rvan_3660</name>
</gene>
<evidence type="ECO:0000256" key="5">
    <source>
        <dbReference type="ARBA" id="ARBA00022679"/>
    </source>
</evidence>
<dbReference type="eggNOG" id="COG2243">
    <property type="taxonomic scope" value="Bacteria"/>
</dbReference>
<dbReference type="PIRSF" id="PIRSF036427">
    <property type="entry name" value="Precrrn-2_mtase"/>
    <property type="match status" value="1"/>
</dbReference>
<dbReference type="InterPro" id="IPR000878">
    <property type="entry name" value="4pyrrol_Mease"/>
</dbReference>
<dbReference type="InterPro" id="IPR035996">
    <property type="entry name" value="4pyrrol_Methylase_sf"/>
</dbReference>
<evidence type="ECO:0000259" key="8">
    <source>
        <dbReference type="Pfam" id="PF00590"/>
    </source>
</evidence>
<dbReference type="UniPathway" id="UPA00148"/>
<dbReference type="InterPro" id="IPR014776">
    <property type="entry name" value="4pyrrole_Mease_sub2"/>
</dbReference>
<feature type="domain" description="Tetrapyrrole methylase" evidence="8">
    <location>
        <begin position="15"/>
        <end position="228"/>
    </location>
</feature>
<name>E3I5L4_RHOVT</name>
<evidence type="ECO:0000256" key="6">
    <source>
        <dbReference type="ARBA" id="ARBA00022691"/>
    </source>
</evidence>
<keyword evidence="4 9" id="KW-0489">Methyltransferase</keyword>
<dbReference type="GO" id="GO:0030788">
    <property type="term" value="F:precorrin-2 C20-methyltransferase activity"/>
    <property type="evidence" value="ECO:0007669"/>
    <property type="project" value="InterPro"/>
</dbReference>
<dbReference type="OrthoDB" id="9804789at2"/>
<dbReference type="PANTHER" id="PTHR43467">
    <property type="entry name" value="COBALT-PRECORRIN-2 C(20)-METHYLTRANSFERASE"/>
    <property type="match status" value="1"/>
</dbReference>
<keyword evidence="5 9" id="KW-0808">Transferase</keyword>
<evidence type="ECO:0000256" key="2">
    <source>
        <dbReference type="ARBA" id="ARBA00005879"/>
    </source>
</evidence>
<dbReference type="KEGG" id="rva:Rvan_3660"/>
<dbReference type="PANTHER" id="PTHR43467:SF2">
    <property type="entry name" value="COBALT-PRECORRIN-2 C(20)-METHYLTRANSFERASE"/>
    <property type="match status" value="1"/>
</dbReference>
<dbReference type="SUPFAM" id="SSF53790">
    <property type="entry name" value="Tetrapyrrole methylase"/>
    <property type="match status" value="1"/>
</dbReference>
<dbReference type="HOGENOM" id="CLU_076014_1_1_5"/>
<comment type="similarity">
    <text evidence="2 7">Belongs to the precorrin methyltransferase family.</text>
</comment>
<dbReference type="Gene3D" id="3.30.950.10">
    <property type="entry name" value="Methyltransferase, Cobalt-precorrin-4 Transmethylase, Domain 2"/>
    <property type="match status" value="1"/>
</dbReference>
<organism evidence="9 10">
    <name type="scientific">Rhodomicrobium vannielii (strain ATCC 17100 / DSM 162 / LMG 4299 / NCIMB 10020 / ATH 3.1.1)</name>
    <dbReference type="NCBI Taxonomy" id="648757"/>
    <lineage>
        <taxon>Bacteria</taxon>
        <taxon>Pseudomonadati</taxon>
        <taxon>Pseudomonadota</taxon>
        <taxon>Alphaproteobacteria</taxon>
        <taxon>Hyphomicrobiales</taxon>
        <taxon>Hyphomicrobiaceae</taxon>
        <taxon>Rhodomicrobium</taxon>
    </lineage>
</organism>
<proteinExistence type="inferred from homology"/>
<evidence type="ECO:0000256" key="1">
    <source>
        <dbReference type="ARBA" id="ARBA00004953"/>
    </source>
</evidence>
<keyword evidence="10" id="KW-1185">Reference proteome</keyword>
<dbReference type="GO" id="GO:0032259">
    <property type="term" value="P:methylation"/>
    <property type="evidence" value="ECO:0007669"/>
    <property type="project" value="UniProtKB-KW"/>
</dbReference>
<dbReference type="STRING" id="648757.Rvan_3660"/>
<protein>
    <submittedName>
        <fullName evidence="9">Precorrin-2 C20-methyltransferase</fullName>
    </submittedName>
</protein>
<dbReference type="EMBL" id="CP002292">
    <property type="protein sequence ID" value="ADP72825.1"/>
    <property type="molecule type" value="Genomic_DNA"/>
</dbReference>
<dbReference type="InterPro" id="IPR014777">
    <property type="entry name" value="4pyrrole_Mease_sub1"/>
</dbReference>
<dbReference type="Gene3D" id="3.40.1010.10">
    <property type="entry name" value="Cobalt-precorrin-4 Transmethylase, Domain 1"/>
    <property type="match status" value="1"/>
</dbReference>
<comment type="pathway">
    <text evidence="1">Cofactor biosynthesis; adenosylcobalamin biosynthesis.</text>
</comment>
<dbReference type="AlphaFoldDB" id="E3I5L4"/>
<reference evidence="10" key="1">
    <citation type="journal article" date="2011" name="J. Bacteriol.">
        <title>Genome sequences of eight morphologically diverse alphaproteobacteria.</title>
        <authorList>
            <consortium name="US DOE Joint Genome Institute"/>
            <person name="Brown P.J."/>
            <person name="Kysela D.T."/>
            <person name="Buechlein A."/>
            <person name="Hemmerich C."/>
            <person name="Brun Y.V."/>
        </authorList>
    </citation>
    <scope>NUCLEOTIDE SEQUENCE [LARGE SCALE GENOMIC DNA]</scope>
    <source>
        <strain evidence="10">ATCC 17100 / ATH 3.1.1 / DSM 162 / LMG 4299</strain>
    </source>
</reference>
<dbReference type="InterPro" id="IPR006364">
    <property type="entry name" value="CobI/CbiL/CobIJ_dom"/>
</dbReference>
<dbReference type="Pfam" id="PF00590">
    <property type="entry name" value="TP_methylase"/>
    <property type="match status" value="1"/>
</dbReference>
<dbReference type="NCBIfam" id="NF004647">
    <property type="entry name" value="PRK05990.1"/>
    <property type="match status" value="1"/>
</dbReference>
<dbReference type="GO" id="GO:0009236">
    <property type="term" value="P:cobalamin biosynthetic process"/>
    <property type="evidence" value="ECO:0007669"/>
    <property type="project" value="UniProtKB-UniRule"/>
</dbReference>
<evidence type="ECO:0000256" key="3">
    <source>
        <dbReference type="ARBA" id="ARBA00022573"/>
    </source>
</evidence>
<dbReference type="CDD" id="cd11645">
    <property type="entry name" value="Precorrin_2_C20_MT"/>
    <property type="match status" value="1"/>
</dbReference>
<sequence length="252" mass="26944">MSPLELIAGGAEAGTLYGIGVGPGDVRYLTLRAAGLIRSVDVLACFAKEGRESCARSVAAPLIEPGREELTLYYPVTTEAPVEDAAYTSPMRNFYEASAERLAALLRAGRSVGLMGEGDPFFYGSFMHMWRRLERDYPVEIVPGVIGISGCAAKANAPLTWGDDVLTVLPGTLDEATLARRLADTDAAAIMKVGRNLAKVRRAVAQAGLLDRAIYVERGTMPGERVVPLADVDAAKAPYFSMILIPGNGRRI</sequence>
<keyword evidence="3" id="KW-0169">Cobalamin biosynthesis</keyword>
<evidence type="ECO:0000256" key="4">
    <source>
        <dbReference type="ARBA" id="ARBA00022603"/>
    </source>
</evidence>
<dbReference type="Proteomes" id="UP000001399">
    <property type="component" value="Chromosome"/>
</dbReference>
<keyword evidence="6" id="KW-0949">S-adenosyl-L-methionine</keyword>
<evidence type="ECO:0000313" key="10">
    <source>
        <dbReference type="Proteomes" id="UP000001399"/>
    </source>
</evidence>
<evidence type="ECO:0000256" key="7">
    <source>
        <dbReference type="PIRNR" id="PIRNR036427"/>
    </source>
</evidence>
<dbReference type="RefSeq" id="WP_013421180.1">
    <property type="nucleotide sequence ID" value="NC_014664.1"/>
</dbReference>
<accession>E3I5L4</accession>
<evidence type="ECO:0000313" key="9">
    <source>
        <dbReference type="EMBL" id="ADP72825.1"/>
    </source>
</evidence>